<gene>
    <name evidence="2" type="ORF">ACFFGH_24725</name>
</gene>
<proteinExistence type="predicted"/>
<evidence type="ECO:0000313" key="2">
    <source>
        <dbReference type="EMBL" id="MFC0681045.1"/>
    </source>
</evidence>
<dbReference type="InterPro" id="IPR029063">
    <property type="entry name" value="SAM-dependent_MTases_sf"/>
</dbReference>
<dbReference type="Pfam" id="PF08241">
    <property type="entry name" value="Methyltransf_11"/>
    <property type="match status" value="1"/>
</dbReference>
<dbReference type="Gene3D" id="3.40.50.150">
    <property type="entry name" value="Vaccinia Virus protein VP39"/>
    <property type="match status" value="1"/>
</dbReference>
<dbReference type="GO" id="GO:0032259">
    <property type="term" value="P:methylation"/>
    <property type="evidence" value="ECO:0007669"/>
    <property type="project" value="UniProtKB-KW"/>
</dbReference>
<organism evidence="2 3">
    <name type="scientific">Lysobacter korlensis</name>
    <dbReference type="NCBI Taxonomy" id="553636"/>
    <lineage>
        <taxon>Bacteria</taxon>
        <taxon>Pseudomonadati</taxon>
        <taxon>Pseudomonadota</taxon>
        <taxon>Gammaproteobacteria</taxon>
        <taxon>Lysobacterales</taxon>
        <taxon>Lysobacteraceae</taxon>
        <taxon>Lysobacter</taxon>
    </lineage>
</organism>
<reference evidence="2 3" key="1">
    <citation type="submission" date="2024-09" db="EMBL/GenBank/DDBJ databases">
        <authorList>
            <person name="Sun Q."/>
            <person name="Mori K."/>
        </authorList>
    </citation>
    <scope>NUCLEOTIDE SEQUENCE [LARGE SCALE GENOMIC DNA]</scope>
    <source>
        <strain evidence="2 3">KCTC 23076</strain>
    </source>
</reference>
<comment type="caution">
    <text evidence="2">The sequence shown here is derived from an EMBL/GenBank/DDBJ whole genome shotgun (WGS) entry which is preliminary data.</text>
</comment>
<evidence type="ECO:0000259" key="1">
    <source>
        <dbReference type="Pfam" id="PF08241"/>
    </source>
</evidence>
<dbReference type="EC" id="2.1.1.-" evidence="2"/>
<dbReference type="InterPro" id="IPR013216">
    <property type="entry name" value="Methyltransf_11"/>
</dbReference>
<feature type="domain" description="Methyltransferase type 11" evidence="1">
    <location>
        <begin position="46"/>
        <end position="124"/>
    </location>
</feature>
<dbReference type="RefSeq" id="WP_386673293.1">
    <property type="nucleotide sequence ID" value="NZ_JBHLTG010000006.1"/>
</dbReference>
<keyword evidence="2" id="KW-0808">Transferase</keyword>
<keyword evidence="2" id="KW-0489">Methyltransferase</keyword>
<dbReference type="Proteomes" id="UP001589896">
    <property type="component" value="Unassembled WGS sequence"/>
</dbReference>
<evidence type="ECO:0000313" key="3">
    <source>
        <dbReference type="Proteomes" id="UP001589896"/>
    </source>
</evidence>
<dbReference type="EMBL" id="JBHLTG010000006">
    <property type="protein sequence ID" value="MFC0681045.1"/>
    <property type="molecule type" value="Genomic_DNA"/>
</dbReference>
<accession>A0ABV6RVP2</accession>
<protein>
    <submittedName>
        <fullName evidence="2">Class I SAM-dependent methyltransferase</fullName>
        <ecNumber evidence="2">2.1.1.-</ecNumber>
    </submittedName>
</protein>
<dbReference type="GO" id="GO:0008168">
    <property type="term" value="F:methyltransferase activity"/>
    <property type="evidence" value="ECO:0007669"/>
    <property type="project" value="UniProtKB-KW"/>
</dbReference>
<sequence>MVDSSDGSAGDTDYGRVGAAYSEHRRPEPEIADAILAALGGARRVLNVGAGAGSYEPADRDVVAVEPSAAMRAQRPPHLTPAVDATAEHLPFGDDEFDAAMATFTVHQWADLEAGLTELRRVTRGPVVLLTADPSLLERYWLVEYLPEVIRTEEQRFPTRERIAAALGGGVRVEEVPIPLHCRDGFGEAYYGRPELLLDKSVQQAMSAFSHVSPDSIERFERNLRSDLDSGRWDERHGRLRSRSHFRGSLILIIAD</sequence>
<name>A0ABV6RVP2_9GAMM</name>
<dbReference type="SUPFAM" id="SSF53335">
    <property type="entry name" value="S-adenosyl-L-methionine-dependent methyltransferases"/>
    <property type="match status" value="1"/>
</dbReference>
<keyword evidence="3" id="KW-1185">Reference proteome</keyword>